<dbReference type="PANTHER" id="PTHR11616:SF303">
    <property type="entry name" value="SODIUM- AND CHLORIDE-DEPENDENT GABA TRANSPORTER INE"/>
    <property type="match status" value="1"/>
</dbReference>
<dbReference type="GO" id="GO:0089718">
    <property type="term" value="P:amino acid import across plasma membrane"/>
    <property type="evidence" value="ECO:0007669"/>
    <property type="project" value="TreeGrafter"/>
</dbReference>
<dbReference type="GO" id="GO:0005283">
    <property type="term" value="F:amino acid:sodium symporter activity"/>
    <property type="evidence" value="ECO:0007669"/>
    <property type="project" value="TreeGrafter"/>
</dbReference>
<feature type="transmembrane region" description="Helical" evidence="11">
    <location>
        <begin position="258"/>
        <end position="286"/>
    </location>
</feature>
<feature type="disulfide bond" evidence="9">
    <location>
        <begin position="298"/>
        <end position="307"/>
    </location>
</feature>
<dbReference type="GO" id="GO:0046872">
    <property type="term" value="F:metal ion binding"/>
    <property type="evidence" value="ECO:0007669"/>
    <property type="project" value="UniProtKB-KW"/>
</dbReference>
<dbReference type="SUPFAM" id="SSF161070">
    <property type="entry name" value="SNF-like"/>
    <property type="match status" value="1"/>
</dbReference>
<keyword evidence="8" id="KW-0479">Metal-binding</keyword>
<feature type="binding site" evidence="8">
    <location>
        <position position="199"/>
    </location>
    <ligand>
        <name>Na(+)</name>
        <dbReference type="ChEBI" id="CHEBI:29101"/>
        <label>1</label>
    </ligand>
</feature>
<feature type="transmembrane region" description="Helical" evidence="11">
    <location>
        <begin position="414"/>
        <end position="437"/>
    </location>
</feature>
<evidence type="ECO:0000313" key="12">
    <source>
        <dbReference type="EnsemblMetazoa" id="XP_022668842"/>
    </source>
</evidence>
<sequence length="788" mass="86818">METQGSDGLATRVLTAGSPLPNMYASFDHRQMAVQAAPYVLVQTPAGLMPSMAVGGAPEPPLAGLSSLTPPLSVNPGSVSTPPIAYSVPPSVTAPPSTMISKKGMEEAARYLARSFSLAEQDGESMSSARRSKRRRSRSVPELRHKVISKVADPDYYSSSDEDDYVIDVTKSKAKSHENCRHYLDLAAGSAREALGLANIWRFPYFCFIKGGGPFLMAYLILLIVAGVPMICIEMAAGRATHSGPIQAIGKLAPLVKGVGFAGIIISYFLSTIYAIVFAWSLFYFFNSFHARPRWARCTNPWNTANCTQDPEQWYKIRLAAMTTPSSINGTDIGNETGGVTDSNDALYKGLSEQLAERTSTAQEFFDIKVIELSDNPNTPGVIRWELFASVAICLLLAYISLRKKSFFSEKIKYVLSIIPFFIFAAFLIRVLLLEGAYDGIQYFFTPNLPAMKNAKLWVFALAQTIHSLGLTLGPNYVVSSRNKKQISLMRDTTLTVLINVLVVFVVGSVTFGAVGHLCVIWRQELSSSFFHKDPGLVFVMYTEVIKLMPVPPVWAVLFWFLFICLAMDSINTITSTVVHALEESYGTLIKQRFQGRGFFLLFICFGCLVMAIPYVTDAGLHYLMTVDYYISTLCIIVVCFAELCALAWLYGGQNLLYNTDEVLHPIPYVYLRMCWATVSPLVFMAVTVCGGMTLPRPLMRDGKPFPLGADVVGWSLFGFVLLIVPALAIRAIARADASGPIGKIKAALQPQVVEVNDDLVYHGWPYWDPKPRHVFKNGASVYNGARI</sequence>
<dbReference type="InterPro" id="IPR037272">
    <property type="entry name" value="SNS_sf"/>
</dbReference>
<dbReference type="Proteomes" id="UP000594260">
    <property type="component" value="Unplaced"/>
</dbReference>
<keyword evidence="6 11" id="KW-1133">Transmembrane helix</keyword>
<dbReference type="GeneID" id="111253552"/>
<keyword evidence="9" id="KW-1015">Disulfide bond</keyword>
<feature type="binding site" evidence="8">
    <location>
        <position position="500"/>
    </location>
    <ligand>
        <name>Na(+)</name>
        <dbReference type="ChEBI" id="CHEBI:29101"/>
        <label>1</label>
    </ligand>
</feature>
<feature type="transmembrane region" description="Helical" evidence="11">
    <location>
        <begin position="599"/>
        <end position="617"/>
    </location>
</feature>
<evidence type="ECO:0000256" key="6">
    <source>
        <dbReference type="ARBA" id="ARBA00022989"/>
    </source>
</evidence>
<proteinExistence type="inferred from homology"/>
<protein>
    <recommendedName>
        <fullName evidence="14">Transporter</fullName>
    </recommendedName>
</protein>
<feature type="transmembrane region" description="Helical" evidence="11">
    <location>
        <begin position="457"/>
        <end position="478"/>
    </location>
</feature>
<dbReference type="InParanoid" id="A0A7M7L1Z2"/>
<keyword evidence="8" id="KW-0915">Sodium</keyword>
<keyword evidence="4 11" id="KW-0812">Transmembrane</keyword>
<evidence type="ECO:0000256" key="1">
    <source>
        <dbReference type="ARBA" id="ARBA00004141"/>
    </source>
</evidence>
<feature type="transmembrane region" description="Helical" evidence="11">
    <location>
        <begin position="671"/>
        <end position="695"/>
    </location>
</feature>
<dbReference type="PANTHER" id="PTHR11616">
    <property type="entry name" value="SODIUM/CHLORIDE DEPENDENT TRANSPORTER"/>
    <property type="match status" value="1"/>
</dbReference>
<reference evidence="12" key="1">
    <citation type="submission" date="2021-01" db="UniProtKB">
        <authorList>
            <consortium name="EnsemblMetazoa"/>
        </authorList>
    </citation>
    <scope>IDENTIFICATION</scope>
</reference>
<comment type="similarity">
    <text evidence="2">Belongs to the sodium:neurotransmitter symporter (SNF) (TC 2.A.22) family.</text>
</comment>
<dbReference type="EnsemblMetazoa" id="XM_022813107">
    <property type="protein sequence ID" value="XP_022668842"/>
    <property type="gene ID" value="LOC111253552"/>
</dbReference>
<dbReference type="AlphaFoldDB" id="A0A7M7L1Z2"/>
<dbReference type="InterPro" id="IPR000175">
    <property type="entry name" value="Na/ntran_symport"/>
</dbReference>
<name>A0A7M7L1Z2_VARDE</name>
<keyword evidence="13" id="KW-1185">Reference proteome</keyword>
<dbReference type="PRINTS" id="PR00176">
    <property type="entry name" value="NANEUSMPORT"/>
</dbReference>
<keyword evidence="7 11" id="KW-0472">Membrane</keyword>
<feature type="binding site" evidence="8">
    <location>
        <position position="570"/>
    </location>
    <ligand>
        <name>Na(+)</name>
        <dbReference type="ChEBI" id="CHEBI:29101"/>
        <label>1</label>
    </ligand>
</feature>
<feature type="binding site" evidence="8">
    <location>
        <position position="468"/>
    </location>
    <ligand>
        <name>Na(+)</name>
        <dbReference type="ChEBI" id="CHEBI:29101"/>
        <label>1</label>
    </ligand>
</feature>
<evidence type="ECO:0000256" key="4">
    <source>
        <dbReference type="ARBA" id="ARBA00022692"/>
    </source>
</evidence>
<dbReference type="GO" id="GO:0005886">
    <property type="term" value="C:plasma membrane"/>
    <property type="evidence" value="ECO:0007669"/>
    <property type="project" value="TreeGrafter"/>
</dbReference>
<evidence type="ECO:0008006" key="14">
    <source>
        <dbReference type="Google" id="ProtNLM"/>
    </source>
</evidence>
<evidence type="ECO:0000256" key="2">
    <source>
        <dbReference type="ARBA" id="ARBA00006459"/>
    </source>
</evidence>
<dbReference type="RefSeq" id="XP_022668842.1">
    <property type="nucleotide sequence ID" value="XM_022813107.1"/>
</dbReference>
<feature type="binding site" evidence="8">
    <location>
        <position position="194"/>
    </location>
    <ligand>
        <name>Na(+)</name>
        <dbReference type="ChEBI" id="CHEBI:29101"/>
        <label>1</label>
    </ligand>
</feature>
<organism evidence="12 13">
    <name type="scientific">Varroa destructor</name>
    <name type="common">Honeybee mite</name>
    <dbReference type="NCBI Taxonomy" id="109461"/>
    <lineage>
        <taxon>Eukaryota</taxon>
        <taxon>Metazoa</taxon>
        <taxon>Ecdysozoa</taxon>
        <taxon>Arthropoda</taxon>
        <taxon>Chelicerata</taxon>
        <taxon>Arachnida</taxon>
        <taxon>Acari</taxon>
        <taxon>Parasitiformes</taxon>
        <taxon>Mesostigmata</taxon>
        <taxon>Gamasina</taxon>
        <taxon>Dermanyssoidea</taxon>
        <taxon>Varroidae</taxon>
        <taxon>Varroa</taxon>
    </lineage>
</organism>
<evidence type="ECO:0000256" key="8">
    <source>
        <dbReference type="PIRSR" id="PIRSR600175-1"/>
    </source>
</evidence>
<feature type="region of interest" description="Disordered" evidence="10">
    <location>
        <begin position="122"/>
        <end position="142"/>
    </location>
</feature>
<feature type="transmembrane region" description="Helical" evidence="11">
    <location>
        <begin position="216"/>
        <end position="237"/>
    </location>
</feature>
<dbReference type="KEGG" id="vde:111253552"/>
<feature type="transmembrane region" description="Helical" evidence="11">
    <location>
        <begin position="498"/>
        <end position="523"/>
    </location>
</feature>
<evidence type="ECO:0000256" key="10">
    <source>
        <dbReference type="SAM" id="MobiDB-lite"/>
    </source>
</evidence>
<accession>A0A7M7L1Z2</accession>
<dbReference type="PROSITE" id="PS50267">
    <property type="entry name" value="NA_NEUROTRAN_SYMP_3"/>
    <property type="match status" value="1"/>
</dbReference>
<evidence type="ECO:0000256" key="5">
    <source>
        <dbReference type="ARBA" id="ARBA00022847"/>
    </source>
</evidence>
<evidence type="ECO:0000256" key="9">
    <source>
        <dbReference type="PIRSR" id="PIRSR600175-2"/>
    </source>
</evidence>
<dbReference type="OMA" id="IGHICAR"/>
<feature type="transmembrane region" description="Helical" evidence="11">
    <location>
        <begin position="715"/>
        <end position="734"/>
    </location>
</feature>
<feature type="binding site" evidence="8">
    <location>
        <position position="569"/>
    </location>
    <ligand>
        <name>Na(+)</name>
        <dbReference type="ChEBI" id="CHEBI:29101"/>
        <label>1</label>
    </ligand>
</feature>
<comment type="subcellular location">
    <subcellularLocation>
        <location evidence="1">Membrane</location>
        <topology evidence="1">Multi-pass membrane protein</topology>
    </subcellularLocation>
</comment>
<feature type="transmembrane region" description="Helical" evidence="11">
    <location>
        <begin position="382"/>
        <end position="402"/>
    </location>
</feature>
<evidence type="ECO:0000256" key="3">
    <source>
        <dbReference type="ARBA" id="ARBA00022448"/>
    </source>
</evidence>
<keyword evidence="5" id="KW-0769">Symport</keyword>
<feature type="transmembrane region" description="Helical" evidence="11">
    <location>
        <begin position="629"/>
        <end position="651"/>
    </location>
</feature>
<evidence type="ECO:0000256" key="11">
    <source>
        <dbReference type="SAM" id="Phobius"/>
    </source>
</evidence>
<evidence type="ECO:0000256" key="7">
    <source>
        <dbReference type="ARBA" id="ARBA00023136"/>
    </source>
</evidence>
<dbReference type="Pfam" id="PF00209">
    <property type="entry name" value="SNF"/>
    <property type="match status" value="1"/>
</dbReference>
<evidence type="ECO:0000313" key="13">
    <source>
        <dbReference type="Proteomes" id="UP000594260"/>
    </source>
</evidence>
<dbReference type="OrthoDB" id="6581954at2759"/>
<keyword evidence="3" id="KW-0813">Transport</keyword>
<feature type="binding site" evidence="8">
    <location>
        <position position="566"/>
    </location>
    <ligand>
        <name>Na(+)</name>
        <dbReference type="ChEBI" id="CHEBI:29101"/>
        <label>1</label>
    </ligand>
</feature>